<proteinExistence type="predicted"/>
<sequence>MPDTSANPEDRREEVAHPHPGDRDRPEARKDPEATTEDQAANMDYEGDIPH</sequence>
<dbReference type="Proteomes" id="UP000254869">
    <property type="component" value="Unassembled WGS sequence"/>
</dbReference>
<dbReference type="RefSeq" id="WP_156524920.1">
    <property type="nucleotide sequence ID" value="NZ_QQBC01000009.1"/>
</dbReference>
<feature type="compositionally biased region" description="Basic and acidic residues" evidence="1">
    <location>
        <begin position="8"/>
        <end position="33"/>
    </location>
</feature>
<dbReference type="AlphaFoldDB" id="A0A370HZL1"/>
<evidence type="ECO:0000313" key="3">
    <source>
        <dbReference type="Proteomes" id="UP000254869"/>
    </source>
</evidence>
<evidence type="ECO:0000313" key="2">
    <source>
        <dbReference type="EMBL" id="RDI63760.1"/>
    </source>
</evidence>
<dbReference type="EMBL" id="QQBC01000009">
    <property type="protein sequence ID" value="RDI63760.1"/>
    <property type="molecule type" value="Genomic_DNA"/>
</dbReference>
<organism evidence="2 3">
    <name type="scientific">Nocardia pseudobrasiliensis</name>
    <dbReference type="NCBI Taxonomy" id="45979"/>
    <lineage>
        <taxon>Bacteria</taxon>
        <taxon>Bacillati</taxon>
        <taxon>Actinomycetota</taxon>
        <taxon>Actinomycetes</taxon>
        <taxon>Mycobacteriales</taxon>
        <taxon>Nocardiaceae</taxon>
        <taxon>Nocardia</taxon>
    </lineage>
</organism>
<feature type="region of interest" description="Disordered" evidence="1">
    <location>
        <begin position="1"/>
        <end position="51"/>
    </location>
</feature>
<comment type="caution">
    <text evidence="2">The sequence shown here is derived from an EMBL/GenBank/DDBJ whole genome shotgun (WGS) entry which is preliminary data.</text>
</comment>
<gene>
    <name evidence="2" type="ORF">DFR76_10997</name>
</gene>
<keyword evidence="3" id="KW-1185">Reference proteome</keyword>
<name>A0A370HZL1_9NOCA</name>
<reference evidence="2 3" key="1">
    <citation type="submission" date="2018-07" db="EMBL/GenBank/DDBJ databases">
        <title>Genomic Encyclopedia of Type Strains, Phase IV (KMG-IV): sequencing the most valuable type-strain genomes for metagenomic binning, comparative biology and taxonomic classification.</title>
        <authorList>
            <person name="Goeker M."/>
        </authorList>
    </citation>
    <scope>NUCLEOTIDE SEQUENCE [LARGE SCALE GENOMIC DNA]</scope>
    <source>
        <strain evidence="2 3">DSM 44290</strain>
    </source>
</reference>
<protein>
    <submittedName>
        <fullName evidence="2">Uncharacterized protein</fullName>
    </submittedName>
</protein>
<accession>A0A370HZL1</accession>
<evidence type="ECO:0000256" key="1">
    <source>
        <dbReference type="SAM" id="MobiDB-lite"/>
    </source>
</evidence>